<sequence>MALYIDSAYLDDITAVAQTLPVAGVTTNPTLLLNAYQQHGQRFNANELVQQLLQRTIGTIFMQPSMANEEEAYREAHSYIDADPERVIPKIPMNRAGVRVGQRLYAEGHYIAFTAVTTVFQAYVASQVGAKYIIPYYNRLRRSGVDPCERIANMARVISGQTPGTRILAASIKSAAEAAEALVSGAHDLTIPPAILLEMANDPESDEAIARFEQDAKNLNRIQRR</sequence>
<organism evidence="2 3">
    <name type="scientific">Dictyobacter halimunensis</name>
    <dbReference type="NCBI Taxonomy" id="3026934"/>
    <lineage>
        <taxon>Bacteria</taxon>
        <taxon>Bacillati</taxon>
        <taxon>Chloroflexota</taxon>
        <taxon>Ktedonobacteria</taxon>
        <taxon>Ktedonobacterales</taxon>
        <taxon>Dictyobacteraceae</taxon>
        <taxon>Dictyobacter</taxon>
    </lineage>
</organism>
<dbReference type="InterPro" id="IPR013785">
    <property type="entry name" value="Aldolase_TIM"/>
</dbReference>
<keyword evidence="3" id="KW-1185">Reference proteome</keyword>
<dbReference type="SUPFAM" id="SSF51569">
    <property type="entry name" value="Aldolase"/>
    <property type="match status" value="1"/>
</dbReference>
<evidence type="ECO:0000313" key="2">
    <source>
        <dbReference type="EMBL" id="GLV58020.1"/>
    </source>
</evidence>
<dbReference type="Gene3D" id="3.20.20.70">
    <property type="entry name" value="Aldolase class I"/>
    <property type="match status" value="1"/>
</dbReference>
<keyword evidence="1" id="KW-0704">Schiff base</keyword>
<name>A0ABQ6FWJ8_9CHLR</name>
<dbReference type="Proteomes" id="UP001344906">
    <property type="component" value="Unassembled WGS sequence"/>
</dbReference>
<evidence type="ECO:0000256" key="1">
    <source>
        <dbReference type="ARBA" id="ARBA00023270"/>
    </source>
</evidence>
<dbReference type="InterPro" id="IPR018225">
    <property type="entry name" value="Transaldolase_AS"/>
</dbReference>
<dbReference type="PROSITE" id="PS01054">
    <property type="entry name" value="TRANSALDOLASE_1"/>
    <property type="match status" value="1"/>
</dbReference>
<dbReference type="RefSeq" id="WP_338254115.1">
    <property type="nucleotide sequence ID" value="NZ_BSRI01000002.1"/>
</dbReference>
<comment type="caution">
    <text evidence="2">The sequence shown here is derived from an EMBL/GenBank/DDBJ whole genome shotgun (WGS) entry which is preliminary data.</text>
</comment>
<proteinExistence type="predicted"/>
<dbReference type="EMBL" id="BSRI01000002">
    <property type="protein sequence ID" value="GLV58020.1"/>
    <property type="molecule type" value="Genomic_DNA"/>
</dbReference>
<protein>
    <submittedName>
        <fullName evidence="2">Transaldolase</fullName>
    </submittedName>
</protein>
<dbReference type="PANTHER" id="PTHR10683">
    <property type="entry name" value="TRANSALDOLASE"/>
    <property type="match status" value="1"/>
</dbReference>
<accession>A0ABQ6FWJ8</accession>
<gene>
    <name evidence="2" type="primary">mipB</name>
    <name evidence="2" type="ORF">KDH_48540</name>
</gene>
<evidence type="ECO:0000313" key="3">
    <source>
        <dbReference type="Proteomes" id="UP001344906"/>
    </source>
</evidence>
<reference evidence="2 3" key="1">
    <citation type="submission" date="2023-02" db="EMBL/GenBank/DDBJ databases">
        <title>Dictyobacter halimunensis sp. nov., a new member of the class Ktedonobacteria from forest soil in a geothermal area.</title>
        <authorList>
            <person name="Rachmania M.K."/>
            <person name="Ningsih F."/>
            <person name="Sakai Y."/>
            <person name="Yabe S."/>
            <person name="Yokota A."/>
            <person name="Sjamsuridzal W."/>
        </authorList>
    </citation>
    <scope>NUCLEOTIDE SEQUENCE [LARGE SCALE GENOMIC DNA]</scope>
    <source>
        <strain evidence="2 3">S3.2.2.5</strain>
    </source>
</reference>
<dbReference type="PANTHER" id="PTHR10683:SF40">
    <property type="entry name" value="FRUCTOSE-6-PHOSPHATE ALDOLASE 1-RELATED"/>
    <property type="match status" value="1"/>
</dbReference>
<dbReference type="InterPro" id="IPR001585">
    <property type="entry name" value="TAL/FSA"/>
</dbReference>
<dbReference type="Pfam" id="PF00923">
    <property type="entry name" value="TAL_FSA"/>
    <property type="match status" value="1"/>
</dbReference>